<protein>
    <submittedName>
        <fullName evidence="1">Uncharacterized protein</fullName>
    </submittedName>
</protein>
<evidence type="ECO:0000313" key="1">
    <source>
        <dbReference type="EMBL" id="QHT20508.1"/>
    </source>
</evidence>
<organism evidence="1">
    <name type="scientific">viral metagenome</name>
    <dbReference type="NCBI Taxonomy" id="1070528"/>
    <lineage>
        <taxon>unclassified sequences</taxon>
        <taxon>metagenomes</taxon>
        <taxon>organismal metagenomes</taxon>
    </lineage>
</organism>
<sequence>MSWKFKFLYAPRLFKAAARFQFFLLALKLNKQY</sequence>
<reference evidence="1" key="1">
    <citation type="journal article" date="2020" name="Nature">
        <title>Giant virus diversity and host interactions through global metagenomics.</title>
        <authorList>
            <person name="Schulz F."/>
            <person name="Roux S."/>
            <person name="Paez-Espino D."/>
            <person name="Jungbluth S."/>
            <person name="Walsh D.A."/>
            <person name="Denef V.J."/>
            <person name="McMahon K.D."/>
            <person name="Konstantinidis K.T."/>
            <person name="Eloe-Fadrosh E.A."/>
            <person name="Kyrpides N.C."/>
            <person name="Woyke T."/>
        </authorList>
    </citation>
    <scope>NUCLEOTIDE SEQUENCE</scope>
    <source>
        <strain evidence="1">GVMAG-M-3300023174-60</strain>
    </source>
</reference>
<name>A0A6C0DVK3_9ZZZZ</name>
<dbReference type="EMBL" id="MN739678">
    <property type="protein sequence ID" value="QHT20508.1"/>
    <property type="molecule type" value="Genomic_DNA"/>
</dbReference>
<dbReference type="AlphaFoldDB" id="A0A6C0DVK3"/>
<proteinExistence type="predicted"/>
<accession>A0A6C0DVK3</accession>